<name>A0ABD1PKM6_9LAMI</name>
<keyword evidence="5" id="KW-1185">Reference proteome</keyword>
<dbReference type="NCBIfam" id="TIGR00756">
    <property type="entry name" value="PPR"/>
    <property type="match status" value="1"/>
</dbReference>
<dbReference type="Proteomes" id="UP001604277">
    <property type="component" value="Unassembled WGS sequence"/>
</dbReference>
<dbReference type="PANTHER" id="PTHR47936">
    <property type="entry name" value="PPR_LONG DOMAIN-CONTAINING PROTEIN"/>
    <property type="match status" value="1"/>
</dbReference>
<dbReference type="AlphaFoldDB" id="A0ABD1PKM6"/>
<sequence length="142" mass="16016">MNKVEKAQRLLTGMLTLDLHPDNFTYVAFIKALCGSRRYHDAKELFLSMEANGCIPDAYLCNSYIDALIKSGRVKEAQNIDTNYMAAITSYAVENFAMSMIRRRPQNQPENDAAAQDTKLSEHQECLKSCCPCLGNELDEKL</sequence>
<evidence type="ECO:0008006" key="6">
    <source>
        <dbReference type="Google" id="ProtNLM"/>
    </source>
</evidence>
<reference evidence="5" key="1">
    <citation type="submission" date="2024-07" db="EMBL/GenBank/DDBJ databases">
        <title>Two chromosome-level genome assemblies of Korean endemic species Abeliophyllum distichum and Forsythia ovata (Oleaceae).</title>
        <authorList>
            <person name="Jang H."/>
        </authorList>
    </citation>
    <scope>NUCLEOTIDE SEQUENCE [LARGE SCALE GENOMIC DNA]</scope>
</reference>
<evidence type="ECO:0000256" key="3">
    <source>
        <dbReference type="PROSITE-ProRule" id="PRU00708"/>
    </source>
</evidence>
<evidence type="ECO:0000256" key="2">
    <source>
        <dbReference type="ARBA" id="ARBA00022737"/>
    </source>
</evidence>
<proteinExistence type="inferred from homology"/>
<evidence type="ECO:0000256" key="1">
    <source>
        <dbReference type="ARBA" id="ARBA00007626"/>
    </source>
</evidence>
<evidence type="ECO:0000313" key="5">
    <source>
        <dbReference type="Proteomes" id="UP001604277"/>
    </source>
</evidence>
<dbReference type="InterPro" id="IPR011990">
    <property type="entry name" value="TPR-like_helical_dom_sf"/>
</dbReference>
<organism evidence="4 5">
    <name type="scientific">Forsythia ovata</name>
    <dbReference type="NCBI Taxonomy" id="205694"/>
    <lineage>
        <taxon>Eukaryota</taxon>
        <taxon>Viridiplantae</taxon>
        <taxon>Streptophyta</taxon>
        <taxon>Embryophyta</taxon>
        <taxon>Tracheophyta</taxon>
        <taxon>Spermatophyta</taxon>
        <taxon>Magnoliopsida</taxon>
        <taxon>eudicotyledons</taxon>
        <taxon>Gunneridae</taxon>
        <taxon>Pentapetalae</taxon>
        <taxon>asterids</taxon>
        <taxon>lamiids</taxon>
        <taxon>Lamiales</taxon>
        <taxon>Oleaceae</taxon>
        <taxon>Forsythieae</taxon>
        <taxon>Forsythia</taxon>
    </lineage>
</organism>
<dbReference type="Gene3D" id="1.25.40.10">
    <property type="entry name" value="Tetratricopeptide repeat domain"/>
    <property type="match status" value="1"/>
</dbReference>
<gene>
    <name evidence="4" type="ORF">Fot_52130</name>
</gene>
<protein>
    <recommendedName>
        <fullName evidence="6">Pentatricopeptide repeat-containing protein</fullName>
    </recommendedName>
</protein>
<dbReference type="EMBL" id="JBFOLJ010000018">
    <property type="protein sequence ID" value="KAL2464174.1"/>
    <property type="molecule type" value="Genomic_DNA"/>
</dbReference>
<comment type="similarity">
    <text evidence="1">Belongs to the PPR family. P subfamily.</text>
</comment>
<dbReference type="PANTHER" id="PTHR47936:SF1">
    <property type="entry name" value="PENTATRICOPEPTIDE REPEAT-CONTAINING PROTEIN GUN1, CHLOROPLASTIC"/>
    <property type="match status" value="1"/>
</dbReference>
<dbReference type="PROSITE" id="PS51375">
    <property type="entry name" value="PPR"/>
    <property type="match status" value="1"/>
</dbReference>
<accession>A0ABD1PKM6</accession>
<keyword evidence="2" id="KW-0677">Repeat</keyword>
<dbReference type="Pfam" id="PF01535">
    <property type="entry name" value="PPR"/>
    <property type="match status" value="2"/>
</dbReference>
<evidence type="ECO:0000313" key="4">
    <source>
        <dbReference type="EMBL" id="KAL2464174.1"/>
    </source>
</evidence>
<feature type="repeat" description="PPR" evidence="3">
    <location>
        <begin position="22"/>
        <end position="56"/>
    </location>
</feature>
<dbReference type="InterPro" id="IPR002885">
    <property type="entry name" value="PPR_rpt"/>
</dbReference>
<comment type="caution">
    <text evidence="4">The sequence shown here is derived from an EMBL/GenBank/DDBJ whole genome shotgun (WGS) entry which is preliminary data.</text>
</comment>